<proteinExistence type="predicted"/>
<protein>
    <submittedName>
        <fullName evidence="1">Uncharacterized protein</fullName>
    </submittedName>
</protein>
<accession>A0A5J4QSA2</accession>
<feature type="non-terminal residue" evidence="1">
    <location>
        <position position="20"/>
    </location>
</feature>
<name>A0A5J4QSA2_9ZZZZ</name>
<organism evidence="1">
    <name type="scientific">termite gut metagenome</name>
    <dbReference type="NCBI Taxonomy" id="433724"/>
    <lineage>
        <taxon>unclassified sequences</taxon>
        <taxon>metagenomes</taxon>
        <taxon>organismal metagenomes</taxon>
    </lineage>
</organism>
<evidence type="ECO:0000313" key="1">
    <source>
        <dbReference type="EMBL" id="KAA6324777.1"/>
    </source>
</evidence>
<gene>
    <name evidence="1" type="ORF">EZS27_025940</name>
</gene>
<sequence length="20" mass="2534">MNPYFITRQEQQLFDYPDVE</sequence>
<dbReference type="EMBL" id="SNRY01002505">
    <property type="protein sequence ID" value="KAA6324777.1"/>
    <property type="molecule type" value="Genomic_DNA"/>
</dbReference>
<dbReference type="AlphaFoldDB" id="A0A5J4QSA2"/>
<comment type="caution">
    <text evidence="1">The sequence shown here is derived from an EMBL/GenBank/DDBJ whole genome shotgun (WGS) entry which is preliminary data.</text>
</comment>
<reference evidence="1" key="1">
    <citation type="submission" date="2019-03" db="EMBL/GenBank/DDBJ databases">
        <title>Single cell metagenomics reveals metabolic interactions within the superorganism composed of flagellate Streblomastix strix and complex community of Bacteroidetes bacteria on its surface.</title>
        <authorList>
            <person name="Treitli S.C."/>
            <person name="Kolisko M."/>
            <person name="Husnik F."/>
            <person name="Keeling P."/>
            <person name="Hampl V."/>
        </authorList>
    </citation>
    <scope>NUCLEOTIDE SEQUENCE</scope>
    <source>
        <strain evidence="1">STM</strain>
    </source>
</reference>